<dbReference type="PROSITE" id="PS51257">
    <property type="entry name" value="PROKAR_LIPOPROTEIN"/>
    <property type="match status" value="1"/>
</dbReference>
<accession>A0A5Q6S444</accession>
<organism evidence="3 4">
    <name type="scientific">Mumia zhuanghuii</name>
    <dbReference type="NCBI Taxonomy" id="2585211"/>
    <lineage>
        <taxon>Bacteria</taxon>
        <taxon>Bacillati</taxon>
        <taxon>Actinomycetota</taxon>
        <taxon>Actinomycetes</taxon>
        <taxon>Propionibacteriales</taxon>
        <taxon>Nocardioidaceae</taxon>
        <taxon>Mumia</taxon>
    </lineage>
</organism>
<sequence length="149" mass="15543">MKPRLLAAAVLLMLSVSACGGENTDGDAPDESSQSTQSTKVGSLGSKEADKIATESASRIVVLWARPDVKIEDWAAELRPAMSTVGVSTLSFMDPSILEPAKPEGDARVLSGSDAHARVAVPTTAGEYLVTMSRDASGTAWLVDRVVSP</sequence>
<dbReference type="Proteomes" id="UP000307768">
    <property type="component" value="Unassembled WGS sequence"/>
</dbReference>
<name>A0A5Q6S444_9ACTN</name>
<dbReference type="EMBL" id="VDFQ02000001">
    <property type="protein sequence ID" value="KAA1425116.1"/>
    <property type="molecule type" value="Genomic_DNA"/>
</dbReference>
<proteinExistence type="predicted"/>
<feature type="signal peptide" evidence="2">
    <location>
        <begin position="1"/>
        <end position="20"/>
    </location>
</feature>
<dbReference type="RefSeq" id="WP_149768290.1">
    <property type="nucleotide sequence ID" value="NZ_VDFQ02000001.1"/>
</dbReference>
<keyword evidence="2" id="KW-0732">Signal</keyword>
<evidence type="ECO:0008006" key="5">
    <source>
        <dbReference type="Google" id="ProtNLM"/>
    </source>
</evidence>
<protein>
    <recommendedName>
        <fullName evidence="5">Lipoprotein</fullName>
    </recommendedName>
</protein>
<comment type="caution">
    <text evidence="3">The sequence shown here is derived from an EMBL/GenBank/DDBJ whole genome shotgun (WGS) entry which is preliminary data.</text>
</comment>
<dbReference type="AlphaFoldDB" id="A0A5Q6S444"/>
<feature type="region of interest" description="Disordered" evidence="1">
    <location>
        <begin position="22"/>
        <end position="53"/>
    </location>
</feature>
<gene>
    <name evidence="3" type="ORF">FE697_004360</name>
</gene>
<dbReference type="OrthoDB" id="3260457at2"/>
<evidence type="ECO:0000313" key="4">
    <source>
        <dbReference type="Proteomes" id="UP000307768"/>
    </source>
</evidence>
<evidence type="ECO:0000256" key="1">
    <source>
        <dbReference type="SAM" id="MobiDB-lite"/>
    </source>
</evidence>
<evidence type="ECO:0000313" key="3">
    <source>
        <dbReference type="EMBL" id="KAA1425116.1"/>
    </source>
</evidence>
<evidence type="ECO:0000256" key="2">
    <source>
        <dbReference type="SAM" id="SignalP"/>
    </source>
</evidence>
<reference evidence="3 4" key="1">
    <citation type="submission" date="2019-09" db="EMBL/GenBank/DDBJ databases">
        <title>Mumia zhuanghuii sp. nov. isolated from the intestinal contents of plateau pika (Ochotona curzoniae) in the Qinghai-Tibet plateau of China.</title>
        <authorList>
            <person name="Tian Z."/>
        </authorList>
    </citation>
    <scope>NUCLEOTIDE SEQUENCE [LARGE SCALE GENOMIC DNA]</scope>
    <source>
        <strain evidence="4">350</strain>
    </source>
</reference>
<feature type="compositionally biased region" description="Polar residues" evidence="1">
    <location>
        <begin position="31"/>
        <end position="41"/>
    </location>
</feature>
<feature type="chain" id="PRO_5039025755" description="Lipoprotein" evidence="2">
    <location>
        <begin position="21"/>
        <end position="149"/>
    </location>
</feature>